<name>A0AAP0E5M9_9MAGN</name>
<accession>A0AAP0E5M9</accession>
<reference evidence="2 3" key="1">
    <citation type="submission" date="2024-01" db="EMBL/GenBank/DDBJ databases">
        <title>Genome assemblies of Stephania.</title>
        <authorList>
            <person name="Yang L."/>
        </authorList>
    </citation>
    <scope>NUCLEOTIDE SEQUENCE [LARGE SCALE GENOMIC DNA]</scope>
    <source>
        <strain evidence="2">YNDBR</strain>
        <tissue evidence="2">Leaf</tissue>
    </source>
</reference>
<evidence type="ECO:0000256" key="1">
    <source>
        <dbReference type="SAM" id="MobiDB-lite"/>
    </source>
</evidence>
<evidence type="ECO:0000313" key="3">
    <source>
        <dbReference type="Proteomes" id="UP001420932"/>
    </source>
</evidence>
<feature type="compositionally biased region" description="Basic and acidic residues" evidence="1">
    <location>
        <begin position="11"/>
        <end position="41"/>
    </location>
</feature>
<organism evidence="2 3">
    <name type="scientific">Stephania yunnanensis</name>
    <dbReference type="NCBI Taxonomy" id="152371"/>
    <lineage>
        <taxon>Eukaryota</taxon>
        <taxon>Viridiplantae</taxon>
        <taxon>Streptophyta</taxon>
        <taxon>Embryophyta</taxon>
        <taxon>Tracheophyta</taxon>
        <taxon>Spermatophyta</taxon>
        <taxon>Magnoliopsida</taxon>
        <taxon>Ranunculales</taxon>
        <taxon>Menispermaceae</taxon>
        <taxon>Menispermoideae</taxon>
        <taxon>Cissampelideae</taxon>
        <taxon>Stephania</taxon>
    </lineage>
</organism>
<keyword evidence="3" id="KW-1185">Reference proteome</keyword>
<sequence length="152" mass="16664">MDSELKEEDNEVRGQENEKERDPTQRDPTDEEGLHRNETKRGCARSPGFGATPSSIGASTRGGGRLKELDEMVLALTQQVKYNMIVYGLTRNVLLIKNEKDHFAPAIVKVAGGELVKADSATHVNLVIATGWPALPAFISDLFNILAISVYL</sequence>
<dbReference type="AlphaFoldDB" id="A0AAP0E5M9"/>
<evidence type="ECO:0000313" key="2">
    <source>
        <dbReference type="EMBL" id="KAK9087079.1"/>
    </source>
</evidence>
<feature type="compositionally biased region" description="Acidic residues" evidence="1">
    <location>
        <begin position="1"/>
        <end position="10"/>
    </location>
</feature>
<proteinExistence type="predicted"/>
<dbReference type="EMBL" id="JBBNAF010000013">
    <property type="protein sequence ID" value="KAK9087079.1"/>
    <property type="molecule type" value="Genomic_DNA"/>
</dbReference>
<feature type="region of interest" description="Disordered" evidence="1">
    <location>
        <begin position="1"/>
        <end position="63"/>
    </location>
</feature>
<protein>
    <submittedName>
        <fullName evidence="2">Uncharacterized protein</fullName>
    </submittedName>
</protein>
<dbReference type="Proteomes" id="UP001420932">
    <property type="component" value="Unassembled WGS sequence"/>
</dbReference>
<gene>
    <name evidence="2" type="ORF">Syun_029473</name>
</gene>
<comment type="caution">
    <text evidence="2">The sequence shown here is derived from an EMBL/GenBank/DDBJ whole genome shotgun (WGS) entry which is preliminary data.</text>
</comment>